<feature type="modified residue" description="4-aspartylphosphate" evidence="5">
    <location>
        <position position="87"/>
    </location>
</feature>
<name>A0A1H3HWS3_9EURY</name>
<keyword evidence="5" id="KW-0597">Phosphoprotein</keyword>
<dbReference type="Gene3D" id="3.40.50.2300">
    <property type="match status" value="1"/>
</dbReference>
<dbReference type="RefSeq" id="WP_089767835.1">
    <property type="nucleotide sequence ID" value="NZ_FNPB01000008.1"/>
</dbReference>
<dbReference type="PANTHER" id="PTHR34236">
    <property type="entry name" value="DIMETHYL SULFOXIDE REDUCTASE TRANSCRIPTIONAL ACTIVATOR"/>
    <property type="match status" value="1"/>
</dbReference>
<evidence type="ECO:0000313" key="9">
    <source>
        <dbReference type="EMBL" id="SDY19842.1"/>
    </source>
</evidence>
<dbReference type="InterPro" id="IPR003018">
    <property type="entry name" value="GAF"/>
</dbReference>
<evidence type="ECO:0000313" key="10">
    <source>
        <dbReference type="Proteomes" id="UP000199170"/>
    </source>
</evidence>
<dbReference type="OrthoDB" id="165911at2157"/>
<evidence type="ECO:0000256" key="4">
    <source>
        <dbReference type="ARBA" id="ARBA00023163"/>
    </source>
</evidence>
<dbReference type="InterPro" id="IPR011006">
    <property type="entry name" value="CheY-like_superfamily"/>
</dbReference>
<evidence type="ECO:0000256" key="3">
    <source>
        <dbReference type="ARBA" id="ARBA00023015"/>
    </source>
</evidence>
<dbReference type="GO" id="GO:0000160">
    <property type="term" value="P:phosphorelay signal transduction system"/>
    <property type="evidence" value="ECO:0007669"/>
    <property type="project" value="InterPro"/>
</dbReference>
<dbReference type="PANTHER" id="PTHR34236:SF1">
    <property type="entry name" value="DIMETHYL SULFOXIDE REDUCTASE TRANSCRIPTIONAL ACTIVATOR"/>
    <property type="match status" value="1"/>
</dbReference>
<dbReference type="InterPro" id="IPR013971">
    <property type="entry name" value="HalX_domain"/>
</dbReference>
<keyword evidence="10" id="KW-1185">Reference proteome</keyword>
<keyword evidence="4" id="KW-0804">Transcription</keyword>
<evidence type="ECO:0000256" key="2">
    <source>
        <dbReference type="ARBA" id="ARBA00022777"/>
    </source>
</evidence>
<evidence type="ECO:0000256" key="1">
    <source>
        <dbReference type="ARBA" id="ARBA00022679"/>
    </source>
</evidence>
<evidence type="ECO:0000259" key="8">
    <source>
        <dbReference type="PROSITE" id="PS50110"/>
    </source>
</evidence>
<dbReference type="Pfam" id="PF08663">
    <property type="entry name" value="HalX"/>
    <property type="match status" value="1"/>
</dbReference>
<dbReference type="InterPro" id="IPR031803">
    <property type="entry name" value="BAT_GAF/HTH-assoc"/>
</dbReference>
<dbReference type="Gene3D" id="3.30.450.40">
    <property type="match status" value="1"/>
</dbReference>
<feature type="coiled-coil region" evidence="6">
    <location>
        <begin position="185"/>
        <end position="216"/>
    </location>
</feature>
<dbReference type="SUPFAM" id="SSF55781">
    <property type="entry name" value="GAF domain-like"/>
    <property type="match status" value="1"/>
</dbReference>
<feature type="domain" description="Response regulatory" evidence="8">
    <location>
        <begin position="40"/>
        <end position="149"/>
    </location>
</feature>
<keyword evidence="1" id="KW-0808">Transferase</keyword>
<dbReference type="Gene3D" id="1.10.10.10">
    <property type="entry name" value="Winged helix-like DNA-binding domain superfamily/Winged helix DNA-binding domain"/>
    <property type="match status" value="1"/>
</dbReference>
<keyword evidence="6" id="KW-0175">Coiled coil</keyword>
<gene>
    <name evidence="9" type="ORF">SAMN04487946_108102</name>
</gene>
<dbReference type="SUPFAM" id="SSF52172">
    <property type="entry name" value="CheY-like"/>
    <property type="match status" value="1"/>
</dbReference>
<dbReference type="EMBL" id="FNPB01000008">
    <property type="protein sequence ID" value="SDY19842.1"/>
    <property type="molecule type" value="Genomic_DNA"/>
</dbReference>
<evidence type="ECO:0000256" key="5">
    <source>
        <dbReference type="PROSITE-ProRule" id="PRU00169"/>
    </source>
</evidence>
<dbReference type="AlphaFoldDB" id="A0A1H3HWS3"/>
<dbReference type="InterPro" id="IPR007050">
    <property type="entry name" value="HTH_bacterioopsin"/>
</dbReference>
<keyword evidence="3" id="KW-0805">Transcription regulation</keyword>
<dbReference type="Pfam" id="PF15915">
    <property type="entry name" value="BAT"/>
    <property type="match status" value="1"/>
</dbReference>
<dbReference type="InterPro" id="IPR001789">
    <property type="entry name" value="Sig_transdc_resp-reg_receiver"/>
</dbReference>
<accession>A0A1H3HWS3</accession>
<dbReference type="InterPro" id="IPR036388">
    <property type="entry name" value="WH-like_DNA-bd_sf"/>
</dbReference>
<feature type="region of interest" description="Disordered" evidence="7">
    <location>
        <begin position="1"/>
        <end position="39"/>
    </location>
</feature>
<dbReference type="Pfam" id="PF04967">
    <property type="entry name" value="HTH_10"/>
    <property type="match status" value="1"/>
</dbReference>
<dbReference type="InterPro" id="IPR029016">
    <property type="entry name" value="GAF-like_dom_sf"/>
</dbReference>
<dbReference type="Proteomes" id="UP000199170">
    <property type="component" value="Unassembled WGS sequence"/>
</dbReference>
<protein>
    <submittedName>
        <fullName evidence="9">HalX domain-containing protein</fullName>
    </submittedName>
</protein>
<dbReference type="STRING" id="660517.SAMN04487946_108102"/>
<evidence type="ECO:0000256" key="7">
    <source>
        <dbReference type="SAM" id="MobiDB-lite"/>
    </source>
</evidence>
<dbReference type="Pfam" id="PF00072">
    <property type="entry name" value="Response_reg"/>
    <property type="match status" value="1"/>
</dbReference>
<dbReference type="SMART" id="SM00448">
    <property type="entry name" value="REC"/>
    <property type="match status" value="1"/>
</dbReference>
<dbReference type="Pfam" id="PF13185">
    <property type="entry name" value="GAF_2"/>
    <property type="match status" value="1"/>
</dbReference>
<dbReference type="GO" id="GO:0016301">
    <property type="term" value="F:kinase activity"/>
    <property type="evidence" value="ECO:0007669"/>
    <property type="project" value="UniProtKB-KW"/>
</dbReference>
<dbReference type="PROSITE" id="PS50110">
    <property type="entry name" value="RESPONSE_REGULATORY"/>
    <property type="match status" value="1"/>
</dbReference>
<reference evidence="10" key="1">
    <citation type="submission" date="2016-10" db="EMBL/GenBank/DDBJ databases">
        <authorList>
            <person name="Varghese N."/>
            <person name="Submissions S."/>
        </authorList>
    </citation>
    <scope>NUCLEOTIDE SEQUENCE [LARGE SCALE GENOMIC DNA]</scope>
    <source>
        <strain evidence="10">CGMCC 1.10118</strain>
    </source>
</reference>
<organism evidence="9 10">
    <name type="scientific">Halobellus clavatus</name>
    <dbReference type="NCBI Taxonomy" id="660517"/>
    <lineage>
        <taxon>Archaea</taxon>
        <taxon>Methanobacteriati</taxon>
        <taxon>Methanobacteriota</taxon>
        <taxon>Stenosarchaea group</taxon>
        <taxon>Halobacteria</taxon>
        <taxon>Halobacteriales</taxon>
        <taxon>Haloferacaceae</taxon>
        <taxon>Halobellus</taxon>
    </lineage>
</organism>
<sequence>MPSERPAADDIESASGAADERAAAPAAQTGRAEEEDDEPVVLVVDDDRDLADTCEYWLRDDFAVRVAYGGREGLDRMDDAVDVVLLDRRMPDLSGDEVLAAIDEQGYDCRIAMMTAVEPDTDIVEMPFDEYLVKPVNETDLRETVEELLVRAEFDARVREYFALESTEAVLESRDAHDLGDPGALDDLTARVQELRAEQESAIRERERQLERARRINGFLRQIDQALVDATTRDDIAQTVCDSFEASPYDGAWIARYDETIDAIERQAAAASIGDPLASEDGPSGDASGQSAAAREPTAVVREAIESRSVVTAPVSKAHVERALTTPPSVDGGHSVIAVPIVYRETIYGALVIYVRGDISAEERSMLAEIGETVGNGINAAESKQLLYADTAVELVFGHTDTRDLVIDLSLEFETTVRVEGITPTHEGVVSAYIAVEDGDPAAVVGAVAPLDAVIDARTVSEEADEALFEFRMTGASVFVTVAALGATLESFSATRGDGEFVVSVPPQADLRALRDAIESEFPETSVLAKREVESAVQSPSSFRRQLEEKLTDRQRDVMQTALASGYFEWPRGSTAEEVADSLGIAAPTFHEHLRAGERKLIESFFAETEADRRAGERRAGNAADDD</sequence>
<feature type="region of interest" description="Disordered" evidence="7">
    <location>
        <begin position="275"/>
        <end position="298"/>
    </location>
</feature>
<proteinExistence type="predicted"/>
<keyword evidence="2" id="KW-0418">Kinase</keyword>
<evidence type="ECO:0000256" key="6">
    <source>
        <dbReference type="SAM" id="Coils"/>
    </source>
</evidence>